<keyword evidence="1" id="KW-0456">Lyase</keyword>
<organism evidence="1 2">
    <name type="scientific">Klebsiella variicola</name>
    <dbReference type="NCBI Taxonomy" id="244366"/>
    <lineage>
        <taxon>Bacteria</taxon>
        <taxon>Pseudomonadati</taxon>
        <taxon>Pseudomonadota</taxon>
        <taxon>Gammaproteobacteria</taxon>
        <taxon>Enterobacterales</taxon>
        <taxon>Enterobacteriaceae</taxon>
        <taxon>Klebsiella/Raoultella group</taxon>
        <taxon>Klebsiella</taxon>
        <taxon>Klebsiella pneumoniae complex</taxon>
    </lineage>
</organism>
<proteinExistence type="predicted"/>
<gene>
    <name evidence="1" type="primary">dgoD_1</name>
    <name evidence="1" type="ORF">NCTC9177_05473</name>
</gene>
<name>A0A7H4MML1_KLEVA</name>
<comment type="caution">
    <text evidence="1">The sequence shown here is derived from an EMBL/GenBank/DDBJ whole genome shotgun (WGS) entry which is preliminary data.</text>
</comment>
<dbReference type="Proteomes" id="UP000254545">
    <property type="component" value="Unassembled WGS sequence"/>
</dbReference>
<dbReference type="AlphaFoldDB" id="A0A7H4MML1"/>
<reference evidence="1 2" key="1">
    <citation type="submission" date="2018-06" db="EMBL/GenBank/DDBJ databases">
        <authorList>
            <consortium name="Pathogen Informatics"/>
            <person name="Doyle S."/>
        </authorList>
    </citation>
    <scope>NUCLEOTIDE SEQUENCE [LARGE SCALE GENOMIC DNA]</scope>
    <source>
        <strain evidence="1 2">NCTC9177</strain>
    </source>
</reference>
<dbReference type="EMBL" id="UGKR01000003">
    <property type="protein sequence ID" value="STS91561.1"/>
    <property type="molecule type" value="Genomic_DNA"/>
</dbReference>
<dbReference type="EC" id="4.2.1.6" evidence="1"/>
<evidence type="ECO:0000313" key="1">
    <source>
        <dbReference type="EMBL" id="STS91561.1"/>
    </source>
</evidence>
<evidence type="ECO:0000313" key="2">
    <source>
        <dbReference type="Proteomes" id="UP000254545"/>
    </source>
</evidence>
<protein>
    <submittedName>
        <fullName evidence="1">Galactonate dehydratase</fullName>
        <ecNumber evidence="1">4.2.1.6</ecNumber>
    </submittedName>
</protein>
<dbReference type="GO" id="GO:0008869">
    <property type="term" value="F:galactonate dehydratase activity"/>
    <property type="evidence" value="ECO:0007669"/>
    <property type="project" value="UniProtKB-EC"/>
</dbReference>
<accession>A0A7H4MML1</accession>
<sequence length="30" mass="3357">MGIHYNQGAELLDFVKNKADFNMEGGTLSR</sequence>